<dbReference type="CDD" id="cd00055">
    <property type="entry name" value="EGF_Lam"/>
    <property type="match status" value="1"/>
</dbReference>
<comment type="caution">
    <text evidence="3">The sequence shown here is derived from an EMBL/GenBank/DDBJ whole genome shotgun (WGS) entry which is preliminary data.</text>
</comment>
<dbReference type="FunFam" id="3.80.10.10:FF:000041">
    <property type="entry name" value="LRR receptor-like serine/threonine-protein kinase ERECTA"/>
    <property type="match status" value="1"/>
</dbReference>
<evidence type="ECO:0000313" key="4">
    <source>
        <dbReference type="Proteomes" id="UP001152795"/>
    </source>
</evidence>
<dbReference type="InterPro" id="IPR052595">
    <property type="entry name" value="LRRC69/RLP"/>
</dbReference>
<sequence length="790" mass="90827">IYGEIPSDLILQLHNLEKIQLCCMNQTKLYGTIPHDIDRLPKLQVLSFGQNYDIKGDLSLNVRNLRKLWFLDLEYGKLNSGEMWYFSNMSQLTFIHLTNCGLRGTIPNDFGKTNPKVFDLRLYGNRLQGEIKNCFDGFQKITQLILGSNKLNGSLPATLNKLQTLQVLDLSNNNFTSFTANLSFNSQLQILYLDRNVHLKIDGNALLKALQPCFHSLRMLVANNCGLKGELSYSLFNFHQVMYIDLSYNNLTGRVPKNEAFNMVYLFYLTLASNNFTGELPMSFFSPLKSLTYFDVRQNRFLKSQHTFPNTNMMVTYSVKIQRDTYSCPTIHLSNSGGRVEMDPGYYDHSLCFCNKGYYGYHKFCKPCMQGGSCEMEASMVNKTQASSLTNHEIKMNMDKGYWPCCGDFDNVTKLVKCSQQEMFDDEICNPSENCKCWLQLVNGHHLKTTCNSSCVCRHGNMGRFCSQCIDDYYKKGSLCVRCPEFREHFPVILLLSFLAYFFMSISLMISLRRRGKRVIIVLLFAFAVALIVLHAKSIIPGWFFILIFAVWIVGLSDAGRNLKSFWSIAVFFFQSLGVMLSDAKIWPTKIVLLKYQITNAFNFEFSELTCSFSSAKRPEVSFAVILLLPIAGITLIWLFHGFGKLCCGRNRNISSHRCKRWSLQILLFVYFPVTAKTFDAIFSCEHREGLSYLKCAPWLDCNGTSHNWLLILGYASLVVFVIGIPLFIFAPLLYKYLNSEGQTISEEIDNWMKPLYDEFKPPFRRYFRLVFLTRRLLLAFGVLATFYET</sequence>
<keyword evidence="2" id="KW-0677">Repeat</keyword>
<dbReference type="PANTHER" id="PTHR48057:SF29">
    <property type="entry name" value="OS02G0609900 PROTEIN"/>
    <property type="match status" value="1"/>
</dbReference>
<dbReference type="EMBL" id="CACRXK020013259">
    <property type="protein sequence ID" value="CAB4024825.1"/>
    <property type="molecule type" value="Genomic_DNA"/>
</dbReference>
<dbReference type="OrthoDB" id="5959161at2759"/>
<evidence type="ECO:0000256" key="1">
    <source>
        <dbReference type="ARBA" id="ARBA00022614"/>
    </source>
</evidence>
<feature type="non-terminal residue" evidence="3">
    <location>
        <position position="1"/>
    </location>
</feature>
<dbReference type="InterPro" id="IPR001611">
    <property type="entry name" value="Leu-rich_rpt"/>
</dbReference>
<gene>
    <name evidence="3" type="ORF">PACLA_8A036598</name>
</gene>
<keyword evidence="1" id="KW-0433">Leucine-rich repeat</keyword>
<proteinExistence type="predicted"/>
<keyword evidence="4" id="KW-1185">Reference proteome</keyword>
<dbReference type="SUPFAM" id="SSF52058">
    <property type="entry name" value="L domain-like"/>
    <property type="match status" value="1"/>
</dbReference>
<evidence type="ECO:0000256" key="2">
    <source>
        <dbReference type="ARBA" id="ARBA00022737"/>
    </source>
</evidence>
<dbReference type="PANTHER" id="PTHR48057">
    <property type="entry name" value="LEUCINE-RICH REPEAT SERINE/THREONINE-PROTEIN KINASE 1"/>
    <property type="match status" value="1"/>
</dbReference>
<accession>A0A6S7IZ66</accession>
<organism evidence="3 4">
    <name type="scientific">Paramuricea clavata</name>
    <name type="common">Red gorgonian</name>
    <name type="synonym">Violescent sea-whip</name>
    <dbReference type="NCBI Taxonomy" id="317549"/>
    <lineage>
        <taxon>Eukaryota</taxon>
        <taxon>Metazoa</taxon>
        <taxon>Cnidaria</taxon>
        <taxon>Anthozoa</taxon>
        <taxon>Octocorallia</taxon>
        <taxon>Malacalcyonacea</taxon>
        <taxon>Plexauridae</taxon>
        <taxon>Paramuricea</taxon>
    </lineage>
</organism>
<evidence type="ECO:0000313" key="3">
    <source>
        <dbReference type="EMBL" id="CAB4024825.1"/>
    </source>
</evidence>
<dbReference type="InterPro" id="IPR032675">
    <property type="entry name" value="LRR_dom_sf"/>
</dbReference>
<reference evidence="3" key="1">
    <citation type="submission" date="2020-04" db="EMBL/GenBank/DDBJ databases">
        <authorList>
            <person name="Alioto T."/>
            <person name="Alioto T."/>
            <person name="Gomez Garrido J."/>
        </authorList>
    </citation>
    <scope>NUCLEOTIDE SEQUENCE</scope>
    <source>
        <strain evidence="3">A484AB</strain>
    </source>
</reference>
<dbReference type="InterPro" id="IPR002049">
    <property type="entry name" value="LE_dom"/>
</dbReference>
<name>A0A6S7IZ66_PARCT</name>
<protein>
    <submittedName>
        <fullName evidence="3">Leucine-rich repeat-containing DDB_G0281931</fullName>
    </submittedName>
</protein>
<dbReference type="Gene3D" id="3.80.10.10">
    <property type="entry name" value="Ribonuclease Inhibitor"/>
    <property type="match status" value="2"/>
</dbReference>
<dbReference type="Pfam" id="PF00560">
    <property type="entry name" value="LRR_1"/>
    <property type="match status" value="2"/>
</dbReference>
<dbReference type="PROSITE" id="PS51450">
    <property type="entry name" value="LRR"/>
    <property type="match status" value="1"/>
</dbReference>
<dbReference type="Proteomes" id="UP001152795">
    <property type="component" value="Unassembled WGS sequence"/>
</dbReference>
<dbReference type="AlphaFoldDB" id="A0A6S7IZ66"/>